<evidence type="ECO:0000256" key="2">
    <source>
        <dbReference type="ARBA" id="ARBA00009127"/>
    </source>
</evidence>
<dbReference type="PANTHER" id="PTHR10009">
    <property type="entry name" value="PROTEIN YELLOW-RELATED"/>
    <property type="match status" value="1"/>
</dbReference>
<reference evidence="5 6" key="1">
    <citation type="journal article" date="2023" name="PLoS ONE">
        <title>Cytospora paraplurivora sp. nov. isolated from orchards with fruit tree decline syndrome in Ontario, Canada.</title>
        <authorList>
            <person name="Ilyukhin E."/>
            <person name="Nguyen H.D.T."/>
            <person name="Castle A.J."/>
            <person name="Ellouze W."/>
        </authorList>
    </citation>
    <scope>NUCLEOTIDE SEQUENCE [LARGE SCALE GENOMIC DNA]</scope>
    <source>
        <strain evidence="5 6">FDS-564</strain>
    </source>
</reference>
<dbReference type="Gene3D" id="2.120.10.30">
    <property type="entry name" value="TolB, C-terminal domain"/>
    <property type="match status" value="1"/>
</dbReference>
<dbReference type="InterPro" id="IPR017996">
    <property type="entry name" value="MRJP/yellow-related"/>
</dbReference>
<organism evidence="5 6">
    <name type="scientific">Cytospora paraplurivora</name>
    <dbReference type="NCBI Taxonomy" id="2898453"/>
    <lineage>
        <taxon>Eukaryota</taxon>
        <taxon>Fungi</taxon>
        <taxon>Dikarya</taxon>
        <taxon>Ascomycota</taxon>
        <taxon>Pezizomycotina</taxon>
        <taxon>Sordariomycetes</taxon>
        <taxon>Sordariomycetidae</taxon>
        <taxon>Diaporthales</taxon>
        <taxon>Cytosporaceae</taxon>
        <taxon>Cytospora</taxon>
    </lineage>
</organism>
<dbReference type="InterPro" id="IPR011042">
    <property type="entry name" value="6-blade_b-propeller_TolB-like"/>
</dbReference>
<evidence type="ECO:0000256" key="4">
    <source>
        <dbReference type="SAM" id="SignalP"/>
    </source>
</evidence>
<keyword evidence="3" id="KW-0964">Secreted</keyword>
<dbReference type="PANTHER" id="PTHR10009:SF18">
    <property type="entry name" value="PROTEIN YELLOW-LIKE PROTEIN"/>
    <property type="match status" value="1"/>
</dbReference>
<keyword evidence="4" id="KW-0732">Signal</keyword>
<dbReference type="Pfam" id="PF03022">
    <property type="entry name" value="MRJP"/>
    <property type="match status" value="1"/>
</dbReference>
<dbReference type="SUPFAM" id="SSF63829">
    <property type="entry name" value="Calcium-dependent phosphotriesterase"/>
    <property type="match status" value="1"/>
</dbReference>
<evidence type="ECO:0000256" key="1">
    <source>
        <dbReference type="ARBA" id="ARBA00004613"/>
    </source>
</evidence>
<keyword evidence="6" id="KW-1185">Reference proteome</keyword>
<accession>A0AAN9YJD9</accession>
<evidence type="ECO:0000256" key="3">
    <source>
        <dbReference type="ARBA" id="ARBA00022525"/>
    </source>
</evidence>
<evidence type="ECO:0000313" key="6">
    <source>
        <dbReference type="Proteomes" id="UP001320245"/>
    </source>
</evidence>
<dbReference type="GO" id="GO:0005576">
    <property type="term" value="C:extracellular region"/>
    <property type="evidence" value="ECO:0007669"/>
    <property type="project" value="UniProtKB-SubCell"/>
</dbReference>
<comment type="subcellular location">
    <subcellularLocation>
        <location evidence="1">Secreted</location>
    </subcellularLocation>
</comment>
<evidence type="ECO:0000313" key="5">
    <source>
        <dbReference type="EMBL" id="KAK7746346.1"/>
    </source>
</evidence>
<evidence type="ECO:0008006" key="7">
    <source>
        <dbReference type="Google" id="ProtNLM"/>
    </source>
</evidence>
<protein>
    <recommendedName>
        <fullName evidence="7">Major royal jelly protein</fullName>
    </recommendedName>
</protein>
<gene>
    <name evidence="5" type="ORF">SLS53_002305</name>
</gene>
<dbReference type="Proteomes" id="UP001320245">
    <property type="component" value="Unassembled WGS sequence"/>
</dbReference>
<proteinExistence type="inferred from homology"/>
<name>A0AAN9YJD9_9PEZI</name>
<comment type="similarity">
    <text evidence="2">Belongs to the major royal jelly protein family.</text>
</comment>
<sequence>MRSHQLMAAATVVTLTTSSVAVTDPRIEVALTLDTPCNGVSSTPDGRLFVLYARVDGTQAQGQPEVVEWANGTGTPYPDASWNSYSAGSDASTTLVRVNAQRVGPDGTTLWLVDTGSPGFGSPVIRPGGPKLVAVDTTTGSVRRVYDLGNATRSDSLLDDVRFDRDGGRWAYLTDAGAGGALIVLDLEGGRAVRLLEGHASVGAFTPASGEGRLLRSGSTGGFTYMYADQLEVSPDGAWLYYQPASGGLFRIETSALVDAFYNSTAASLDVLGGRVEPFALTPATGGTAIDAEGSLYVSDTDRQAVEKVYANGTRTTLVRDDRLLWVDAMWIDASNRLWMPAAQLNRGVPFSLSGQNSIVKPLYVFTIDIGVGPSPIDHK</sequence>
<dbReference type="EMBL" id="JAJSPL020000006">
    <property type="protein sequence ID" value="KAK7746346.1"/>
    <property type="molecule type" value="Genomic_DNA"/>
</dbReference>
<dbReference type="AlphaFoldDB" id="A0AAN9YJD9"/>
<comment type="caution">
    <text evidence="5">The sequence shown here is derived from an EMBL/GenBank/DDBJ whole genome shotgun (WGS) entry which is preliminary data.</text>
</comment>
<feature type="chain" id="PRO_5042998397" description="Major royal jelly protein" evidence="4">
    <location>
        <begin position="22"/>
        <end position="380"/>
    </location>
</feature>
<feature type="signal peptide" evidence="4">
    <location>
        <begin position="1"/>
        <end position="21"/>
    </location>
</feature>